<name>A0ABX0QZI2_9GAMM</name>
<accession>A0ABX0QZI2</accession>
<dbReference type="Gene3D" id="3.40.30.10">
    <property type="entry name" value="Glutaredoxin"/>
    <property type="match status" value="1"/>
</dbReference>
<gene>
    <name evidence="2" type="ORF">F3J38_20390</name>
</gene>
<keyword evidence="3" id="KW-1185">Reference proteome</keyword>
<organism evidence="2 3">
    <name type="scientific">Candidatus Pantoea formicae</name>
    <dbReference type="NCBI Taxonomy" id="2608355"/>
    <lineage>
        <taxon>Bacteria</taxon>
        <taxon>Pseudomonadati</taxon>
        <taxon>Pseudomonadota</taxon>
        <taxon>Gammaproteobacteria</taxon>
        <taxon>Enterobacterales</taxon>
        <taxon>Erwiniaceae</taxon>
        <taxon>Pantoea</taxon>
    </lineage>
</organism>
<sequence length="101" mass="11694">MSPVVGAEHQVLKIVTFVNYDCMYCKQLERSLDKLLKAYTQVAVTYKLLSYGTEASTAATRMALTVWPEQPEKFHAFYQALMAYSEWRMMRVFTPRSALLE</sequence>
<dbReference type="EMBL" id="VWXD01000008">
    <property type="protein sequence ID" value="NIF02389.1"/>
    <property type="molecule type" value="Genomic_DNA"/>
</dbReference>
<reference evidence="2 3" key="1">
    <citation type="journal article" date="2019" name="bioRxiv">
        <title>Bacteria contribute to plant secondary compound degradation in a generalist herbivore system.</title>
        <authorList>
            <person name="Francoeur C.B."/>
            <person name="Khadempour L."/>
            <person name="Moreira-Soto R.D."/>
            <person name="Gotting K."/>
            <person name="Book A.J."/>
            <person name="Pinto-Tomas A.A."/>
            <person name="Keefover-Ring K."/>
            <person name="Currie C.R."/>
        </authorList>
    </citation>
    <scope>NUCLEOTIDE SEQUENCE [LARGE SCALE GENOMIC DNA]</scope>
    <source>
        <strain evidence="2 3">Acro-805</strain>
    </source>
</reference>
<evidence type="ECO:0000313" key="2">
    <source>
        <dbReference type="EMBL" id="NIF02389.1"/>
    </source>
</evidence>
<feature type="domain" description="Thioredoxin-like fold" evidence="1">
    <location>
        <begin position="2"/>
        <end position="87"/>
    </location>
</feature>
<dbReference type="RefSeq" id="WP_167141378.1">
    <property type="nucleotide sequence ID" value="NZ_VWXD01000008.1"/>
</dbReference>
<dbReference type="InterPro" id="IPR012336">
    <property type="entry name" value="Thioredoxin-like_fold"/>
</dbReference>
<dbReference type="Proteomes" id="UP000780690">
    <property type="component" value="Unassembled WGS sequence"/>
</dbReference>
<evidence type="ECO:0000313" key="3">
    <source>
        <dbReference type="Proteomes" id="UP000780690"/>
    </source>
</evidence>
<protein>
    <submittedName>
        <fullName evidence="2">Thioredoxin domain-containing protein</fullName>
    </submittedName>
</protein>
<evidence type="ECO:0000259" key="1">
    <source>
        <dbReference type="Pfam" id="PF13462"/>
    </source>
</evidence>
<comment type="caution">
    <text evidence="2">The sequence shown here is derived from an EMBL/GenBank/DDBJ whole genome shotgun (WGS) entry which is preliminary data.</text>
</comment>
<dbReference type="Pfam" id="PF13462">
    <property type="entry name" value="Thioredoxin_4"/>
    <property type="match status" value="1"/>
</dbReference>
<dbReference type="InterPro" id="IPR036249">
    <property type="entry name" value="Thioredoxin-like_sf"/>
</dbReference>
<proteinExistence type="predicted"/>
<dbReference type="SUPFAM" id="SSF52833">
    <property type="entry name" value="Thioredoxin-like"/>
    <property type="match status" value="1"/>
</dbReference>